<gene>
    <name evidence="4" type="ORF">Sipo8835_46965</name>
</gene>
<dbReference type="Pfam" id="PF01734">
    <property type="entry name" value="Patatin"/>
    <property type="match status" value="1"/>
</dbReference>
<dbReference type="PROSITE" id="PS51635">
    <property type="entry name" value="PNPLA"/>
    <property type="match status" value="1"/>
</dbReference>
<dbReference type="InterPro" id="IPR016035">
    <property type="entry name" value="Acyl_Trfase/lysoPLipase"/>
</dbReference>
<sequence>MAGRGTGTLRAVLRRIALGRLRTAPAARAVVPAVRRTRRRTRRRTVKADAANAGDTGIVAGDTEIVAETVRPRKRSLLLAGGGVKVAFQAGVLQVWLDEAGLRFDHADGASGGTFNLAMLCQGMSGTEIADAWRRTSPASGVSPNWRQFTRPGYLQSLFTLDAYRRTVFPGWGLDFDRVRSSALEATFNVYNVTRQRLQVLPPKRMSEDFLAACVSLPMWFPPMRIDGETYMDPVYVTDANVEEAIDRGADEIWVIWTVSERGEWHRGFTAAYFQIIEAAANGAFRRIQDRIERNNADIAAGGAGEFGRRIEVNVLAAEVPLHYLVGFGADRLHEAVNRGVLAARAWCAERKIPLAEPAPWPAPADPLSLRFTERLSGTVAPSAADGGALSAPGGAPLSLGLDVSVDDLDRFLTDPEHTASVSGRLSSTAFGGDRPLTGGTLQMLVDDDGDPARKEIRYLLYFTNERQAPLTLIGSRRLTSGDPLRIWDETTVLRARVVRGHRTPADAGDVREPDGVVAEAVLRLGPLALLRQLAGLRISGSPPVARAAGLARLGAMVFGKLWDVYARPVLTWGPV</sequence>
<name>A0AAE9AVP7_9ACTN</name>
<dbReference type="Proteomes" id="UP000318720">
    <property type="component" value="Unassembled WGS sequence"/>
</dbReference>
<evidence type="ECO:0000259" key="3">
    <source>
        <dbReference type="PROSITE" id="PS51635"/>
    </source>
</evidence>
<keyword evidence="1 2" id="KW-0443">Lipid metabolism</keyword>
<comment type="caution">
    <text evidence="2">Lacks conserved residue(s) required for the propagation of feature annotation.</text>
</comment>
<dbReference type="GO" id="GO:0016787">
    <property type="term" value="F:hydrolase activity"/>
    <property type="evidence" value="ECO:0007669"/>
    <property type="project" value="UniProtKB-UniRule"/>
</dbReference>
<evidence type="ECO:0000313" key="4">
    <source>
        <dbReference type="EMBL" id="TQE14798.1"/>
    </source>
</evidence>
<organism evidence="4 5">
    <name type="scientific">Streptomyces ipomoeae</name>
    <dbReference type="NCBI Taxonomy" id="103232"/>
    <lineage>
        <taxon>Bacteria</taxon>
        <taxon>Bacillati</taxon>
        <taxon>Actinomycetota</taxon>
        <taxon>Actinomycetes</taxon>
        <taxon>Kitasatosporales</taxon>
        <taxon>Streptomycetaceae</taxon>
        <taxon>Streptomyces</taxon>
    </lineage>
</organism>
<dbReference type="InterPro" id="IPR002641">
    <property type="entry name" value="PNPLA_dom"/>
</dbReference>
<feature type="domain" description="PNPLA" evidence="3">
    <location>
        <begin position="77"/>
        <end position="246"/>
    </location>
</feature>
<dbReference type="Gene3D" id="3.40.1090.10">
    <property type="entry name" value="Cytosolic phospholipase A2 catalytic domain"/>
    <property type="match status" value="1"/>
</dbReference>
<feature type="active site" description="Nucleophile" evidence="2">
    <location>
        <position position="111"/>
    </location>
</feature>
<feature type="active site" description="Proton acceptor" evidence="2">
    <location>
        <position position="233"/>
    </location>
</feature>
<comment type="caution">
    <text evidence="4">The sequence shown here is derived from an EMBL/GenBank/DDBJ whole genome shotgun (WGS) entry which is preliminary data.</text>
</comment>
<feature type="short sequence motif" description="GXSXG" evidence="2">
    <location>
        <begin position="109"/>
        <end position="113"/>
    </location>
</feature>
<reference evidence="4 5" key="1">
    <citation type="submission" date="2019-03" db="EMBL/GenBank/DDBJ databases">
        <title>Comparative genomic analyses of the sweetpotato soil rot pathogen, Streptomyces ipomoeae.</title>
        <authorList>
            <person name="Ruschel Soares N."/>
            <person name="Badger J.H."/>
            <person name="Huguet-Tapia J.C."/>
            <person name="Clark C.A."/>
            <person name="Pettis G.S."/>
        </authorList>
    </citation>
    <scope>NUCLEOTIDE SEQUENCE [LARGE SCALE GENOMIC DNA]</scope>
    <source>
        <strain evidence="4 5">88-35</strain>
    </source>
</reference>
<dbReference type="EMBL" id="SPAZ01000376">
    <property type="protein sequence ID" value="TQE14798.1"/>
    <property type="molecule type" value="Genomic_DNA"/>
</dbReference>
<keyword evidence="2" id="KW-0442">Lipid degradation</keyword>
<dbReference type="GO" id="GO:0016042">
    <property type="term" value="P:lipid catabolic process"/>
    <property type="evidence" value="ECO:0007669"/>
    <property type="project" value="UniProtKB-UniRule"/>
</dbReference>
<evidence type="ECO:0000256" key="2">
    <source>
        <dbReference type="PROSITE-ProRule" id="PRU01161"/>
    </source>
</evidence>
<keyword evidence="2" id="KW-0378">Hydrolase</keyword>
<dbReference type="SUPFAM" id="SSF52151">
    <property type="entry name" value="FabD/lysophospholipase-like"/>
    <property type="match status" value="1"/>
</dbReference>
<protein>
    <recommendedName>
        <fullName evidence="3">PNPLA domain-containing protein</fullName>
    </recommendedName>
</protein>
<evidence type="ECO:0000256" key="1">
    <source>
        <dbReference type="ARBA" id="ARBA00023098"/>
    </source>
</evidence>
<evidence type="ECO:0000313" key="5">
    <source>
        <dbReference type="Proteomes" id="UP000318720"/>
    </source>
</evidence>
<proteinExistence type="predicted"/>
<accession>A0AAE9AVP7</accession>
<dbReference type="AlphaFoldDB" id="A0AAE9AVP7"/>